<gene>
    <name evidence="8" type="ordered locus">REQ_13380</name>
</gene>
<dbReference type="Pfam" id="PF12974">
    <property type="entry name" value="Phosphonate-bd"/>
    <property type="match status" value="1"/>
</dbReference>
<name>A0A3S5Y4G0_RHOH1</name>
<evidence type="ECO:0000313" key="8">
    <source>
        <dbReference type="EMBL" id="CBH47425.1"/>
    </source>
</evidence>
<dbReference type="GO" id="GO:0016020">
    <property type="term" value="C:membrane"/>
    <property type="evidence" value="ECO:0007669"/>
    <property type="project" value="InterPro"/>
</dbReference>
<dbReference type="CDD" id="cd13558">
    <property type="entry name" value="PBP2_SsuA_like_2"/>
    <property type="match status" value="1"/>
</dbReference>
<dbReference type="NCBIfam" id="TIGR01728">
    <property type="entry name" value="SsuA_fam"/>
    <property type="match status" value="1"/>
</dbReference>
<evidence type="ECO:0000256" key="4">
    <source>
        <dbReference type="ARBA" id="ARBA00055538"/>
    </source>
</evidence>
<comment type="function">
    <text evidence="4">Part of a binding-protein-dependent transport system for aliphatic sulfonates. Putative binding protein.</text>
</comment>
<evidence type="ECO:0000256" key="5">
    <source>
        <dbReference type="ARBA" id="ARBA00070228"/>
    </source>
</evidence>
<feature type="domain" description="Solute-binding protein family 3/N-terminal" evidence="7">
    <location>
        <begin position="45"/>
        <end position="270"/>
    </location>
</feature>
<comment type="similarity">
    <text evidence="1">Belongs to the bacterial solute-binding protein SsuA/TauA family.</text>
</comment>
<feature type="chain" id="PRO_5039288817" description="Putative aliphatic sulfonates-binding protein" evidence="6">
    <location>
        <begin position="31"/>
        <end position="336"/>
    </location>
</feature>
<dbReference type="PANTHER" id="PTHR30024">
    <property type="entry name" value="ALIPHATIC SULFONATES-BINDING PROTEIN-RELATED"/>
    <property type="match status" value="1"/>
</dbReference>
<dbReference type="InterPro" id="IPR001638">
    <property type="entry name" value="Solute-binding_3/MltF_N"/>
</dbReference>
<dbReference type="SMART" id="SM00062">
    <property type="entry name" value="PBPb"/>
    <property type="match status" value="1"/>
</dbReference>
<protein>
    <recommendedName>
        <fullName evidence="5">Putative aliphatic sulfonates-binding protein</fullName>
    </recommendedName>
</protein>
<evidence type="ECO:0000313" key="9">
    <source>
        <dbReference type="Proteomes" id="UP000006892"/>
    </source>
</evidence>
<evidence type="ECO:0000256" key="3">
    <source>
        <dbReference type="ARBA" id="ARBA00022729"/>
    </source>
</evidence>
<keyword evidence="2" id="KW-0813">Transport</keyword>
<dbReference type="SUPFAM" id="SSF53850">
    <property type="entry name" value="Periplasmic binding protein-like II"/>
    <property type="match status" value="1"/>
</dbReference>
<dbReference type="Proteomes" id="UP001154400">
    <property type="component" value="Chromosome"/>
</dbReference>
<keyword evidence="8" id="KW-0449">Lipoprotein</keyword>
<feature type="signal peptide" evidence="6">
    <location>
        <begin position="1"/>
        <end position="30"/>
    </location>
</feature>
<dbReference type="Gene3D" id="3.40.190.10">
    <property type="entry name" value="Periplasmic binding protein-like II"/>
    <property type="match status" value="2"/>
</dbReference>
<dbReference type="FunFam" id="3.40.190.10:FF:000050">
    <property type="entry name" value="Sulfonate ABC transporter substrate-binding protein"/>
    <property type="match status" value="1"/>
</dbReference>
<dbReference type="PANTHER" id="PTHR30024:SF48">
    <property type="entry name" value="ABC TRANSPORTER SUBSTRATE-BINDING PROTEIN"/>
    <property type="match status" value="1"/>
</dbReference>
<keyword evidence="3 6" id="KW-0732">Signal</keyword>
<dbReference type="InterPro" id="IPR010067">
    <property type="entry name" value="ABC_SsuA_sub-bd"/>
</dbReference>
<evidence type="ECO:0000256" key="6">
    <source>
        <dbReference type="SAM" id="SignalP"/>
    </source>
</evidence>
<evidence type="ECO:0000256" key="2">
    <source>
        <dbReference type="ARBA" id="ARBA00022448"/>
    </source>
</evidence>
<reference evidence="8" key="1">
    <citation type="journal article" date="2010" name="PLoS Genet.">
        <title>The genome of a pathogenic rhodococcus: cooptive virulence underpinned by key gene acquisitions.</title>
        <authorList>
            <person name="Letek M."/>
            <person name="Gonzalez P."/>
            <person name="Macarthur I."/>
            <person name="Rodriguez H."/>
            <person name="Freeman T.C."/>
            <person name="Valero-Rello A."/>
            <person name="Blanco M."/>
            <person name="Buckley T."/>
            <person name="Cherevach I."/>
            <person name="Fahey R."/>
            <person name="Hapeshi A."/>
            <person name="Holdstock J."/>
            <person name="Leadon D."/>
            <person name="Navas J."/>
            <person name="Ocampo A."/>
            <person name="Quail M.A."/>
            <person name="Sanders M."/>
            <person name="Scortti M.M."/>
            <person name="Prescott J.F."/>
            <person name="Fogarty U."/>
            <person name="Meijer W.G."/>
            <person name="Parkhill J."/>
            <person name="Bentley S.D."/>
            <person name="Vazquez-Boland J.A."/>
        </authorList>
    </citation>
    <scope>NUCLEOTIDE SEQUENCE [LARGE SCALE GENOMIC DNA]</scope>
    <source>
        <strain evidence="8 9">103S</strain>
    </source>
</reference>
<proteinExistence type="inferred from homology"/>
<dbReference type="KEGG" id="req:REQ_13380"/>
<accession>A0A3S5Y4G0</accession>
<dbReference type="EMBL" id="FN563149">
    <property type="protein sequence ID" value="CBH47425.1"/>
    <property type="molecule type" value="Genomic_DNA"/>
</dbReference>
<evidence type="ECO:0000259" key="7">
    <source>
        <dbReference type="SMART" id="SM00062"/>
    </source>
</evidence>
<organism evidence="8">
    <name type="scientific">Rhodococcus hoagii (strain 103S)</name>
    <name type="common">Rhodococcus equi</name>
    <dbReference type="NCBI Taxonomy" id="685727"/>
    <lineage>
        <taxon>Bacteria</taxon>
        <taxon>Bacillati</taxon>
        <taxon>Actinomycetota</taxon>
        <taxon>Actinomycetes</taxon>
        <taxon>Mycobacteriales</taxon>
        <taxon>Nocardiaceae</taxon>
        <taxon>Prescottella</taxon>
    </lineage>
</organism>
<sequence>MRRSTRARFVLTAVTAVVALTIGACSSSGASEASDTAGDPQSDVTLRIGDQVKSTQSLLEAAGALDGLDYKIEWSTFEAGPPLLEALGANKIDAGGTGDVPPVFAQANGNSGRIVAVQARTGANDFLLVPANSTASSIADLKGKKIAVTQGSSSHGLVLGLLDQAKLPVSDFQFQFLGPADALSAFTAGQVDAWAVWNPYATIGKNTAGAKIIADGREVTTGQSYFSAASEALADPKKSAALADFFERLARAQVWADAHPEAWVPIFAKLTKLPEDVAAASFDTSKGSYVPIDDQRIAKQQRLIDLFTAAGLVKQAPVAGDWFDARFNAPIQAGAK</sequence>
<evidence type="ECO:0000256" key="1">
    <source>
        <dbReference type="ARBA" id="ARBA00010742"/>
    </source>
</evidence>
<dbReference type="AlphaFoldDB" id="A0A3S5Y4G0"/>
<dbReference type="GO" id="GO:0042626">
    <property type="term" value="F:ATPase-coupled transmembrane transporter activity"/>
    <property type="evidence" value="ECO:0007669"/>
    <property type="project" value="InterPro"/>
</dbReference>
<dbReference type="RefSeq" id="WP_013415317.1">
    <property type="nucleotide sequence ID" value="NC_014659.1"/>
</dbReference>
<dbReference type="PROSITE" id="PS51257">
    <property type="entry name" value="PROKAR_LIPOPROTEIN"/>
    <property type="match status" value="1"/>
</dbReference>